<dbReference type="eggNOG" id="ENOG502TFR2">
    <property type="taxonomic scope" value="Eukaryota"/>
</dbReference>
<dbReference type="STRING" id="6238.A8XGX2"/>
<evidence type="ECO:0000313" key="3">
    <source>
        <dbReference type="Proteomes" id="UP000008549"/>
    </source>
</evidence>
<dbReference type="WormBase" id="CBG13028">
    <property type="protein sequence ID" value="CBP03081"/>
    <property type="gene ID" value="WBGene00033866"/>
    <property type="gene designation" value="Cbr-lir-1"/>
</dbReference>
<feature type="compositionally biased region" description="Basic and acidic residues" evidence="1">
    <location>
        <begin position="326"/>
        <end position="346"/>
    </location>
</feature>
<reference evidence="2 3" key="2">
    <citation type="journal article" date="2011" name="PLoS Genet.">
        <title>Caenorhabditis briggsae recombinant inbred line genotypes reveal inter-strain incompatibility and the evolution of recombination.</title>
        <authorList>
            <person name="Ross J.A."/>
            <person name="Koboldt D.C."/>
            <person name="Staisch J.E."/>
            <person name="Chamberlin H.M."/>
            <person name="Gupta B.P."/>
            <person name="Miller R.D."/>
            <person name="Baird S.E."/>
            <person name="Haag E.S."/>
        </authorList>
    </citation>
    <scope>NUCLEOTIDE SEQUENCE [LARGE SCALE GENOMIC DNA]</scope>
    <source>
        <strain evidence="2 3">AF16</strain>
    </source>
</reference>
<accession>A8XGX2</accession>
<dbReference type="Gene3D" id="3.30.160.60">
    <property type="entry name" value="Classic Zinc Finger"/>
    <property type="match status" value="1"/>
</dbReference>
<dbReference type="AlphaFoldDB" id="A8XGX2"/>
<protein>
    <submittedName>
        <fullName evidence="2">Protein CBR-LIR-1</fullName>
    </submittedName>
</protein>
<name>A8XGX2_CAEBR</name>
<reference evidence="2 3" key="1">
    <citation type="journal article" date="2003" name="PLoS Biol.">
        <title>The genome sequence of Caenorhabditis briggsae: a platform for comparative genomics.</title>
        <authorList>
            <person name="Stein L.D."/>
            <person name="Bao Z."/>
            <person name="Blasiar D."/>
            <person name="Blumenthal T."/>
            <person name="Brent M.R."/>
            <person name="Chen N."/>
            <person name="Chinwalla A."/>
            <person name="Clarke L."/>
            <person name="Clee C."/>
            <person name="Coghlan A."/>
            <person name="Coulson A."/>
            <person name="D'Eustachio P."/>
            <person name="Fitch D.H."/>
            <person name="Fulton L.A."/>
            <person name="Fulton R.E."/>
            <person name="Griffiths-Jones S."/>
            <person name="Harris T.W."/>
            <person name="Hillier L.W."/>
            <person name="Kamath R."/>
            <person name="Kuwabara P.E."/>
            <person name="Mardis E.R."/>
            <person name="Marra M.A."/>
            <person name="Miner T.L."/>
            <person name="Minx P."/>
            <person name="Mullikin J.C."/>
            <person name="Plumb R.W."/>
            <person name="Rogers J."/>
            <person name="Schein J.E."/>
            <person name="Sohrmann M."/>
            <person name="Spieth J."/>
            <person name="Stajich J.E."/>
            <person name="Wei C."/>
            <person name="Willey D."/>
            <person name="Wilson R.K."/>
            <person name="Durbin R."/>
            <person name="Waterston R.H."/>
        </authorList>
    </citation>
    <scope>NUCLEOTIDE SEQUENCE [LARGE SCALE GENOMIC DNA]</scope>
    <source>
        <strain evidence="2 3">AF16</strain>
    </source>
</reference>
<dbReference type="EMBL" id="HE600938">
    <property type="protein sequence ID" value="CAP31896.2"/>
    <property type="molecule type" value="Genomic_DNA"/>
</dbReference>
<feature type="region of interest" description="Disordered" evidence="1">
    <location>
        <begin position="326"/>
        <end position="354"/>
    </location>
</feature>
<sequence length="354" mass="40405">MPKFVVIELNDEAATIDLLSYCPIRFSTVPFDPAPPTHCNPVVLASIPFISPTFKMGATSSSSTKCAIWVKKNYERVSLLTRLEDHPYLRDDSEVVQDDQHQPEADGMLLQLNDEERQRLMKLISTPGPQTLAMERIHMDGQTQHILQQHQLPSTSGYSNNFSIYIKNDVQDATYKDEPQQQTNQFDDTVNSVAHGHASLSTLEMFACNGSPSVEPLRRKTPSRKAEDSIKATCKVCGHEVMYSPQRTWNLMRHVWIMHQSSKPNQCSVCGYSHIKPYVRKHIDSQHKHDATASILDLKSPELEAEWSQLLDQCFGVTYRKWKHHKEDPQHPAGDEDYSNEHHFSPEDDVMQPL</sequence>
<evidence type="ECO:0000256" key="1">
    <source>
        <dbReference type="SAM" id="MobiDB-lite"/>
    </source>
</evidence>
<dbReference type="HOGENOM" id="CLU_079159_0_0_1"/>
<gene>
    <name evidence="4" type="primary">lir-1</name>
    <name evidence="2" type="synonym">Cbr-lir-1</name>
    <name evidence="4" type="ORF">CBG13028</name>
    <name evidence="2" type="ORF">CBG_13028</name>
</gene>
<dbReference type="Proteomes" id="UP000008549">
    <property type="component" value="Unassembled WGS sequence"/>
</dbReference>
<proteinExistence type="predicted"/>
<evidence type="ECO:0000313" key="4">
    <source>
        <dbReference type="WormBase" id="CBG13028"/>
    </source>
</evidence>
<keyword evidence="3" id="KW-1185">Reference proteome</keyword>
<dbReference type="FunCoup" id="A8XGX2">
    <property type="interactions" value="1288"/>
</dbReference>
<dbReference type="InParanoid" id="A8XGX2"/>
<dbReference type="OMA" id="CGYSHIK"/>
<organism evidence="2 3">
    <name type="scientific">Caenorhabditis briggsae</name>
    <dbReference type="NCBI Taxonomy" id="6238"/>
    <lineage>
        <taxon>Eukaryota</taxon>
        <taxon>Metazoa</taxon>
        <taxon>Ecdysozoa</taxon>
        <taxon>Nematoda</taxon>
        <taxon>Chromadorea</taxon>
        <taxon>Rhabditida</taxon>
        <taxon>Rhabditina</taxon>
        <taxon>Rhabditomorpha</taxon>
        <taxon>Rhabditoidea</taxon>
        <taxon>Rhabditidae</taxon>
        <taxon>Peloderinae</taxon>
        <taxon>Caenorhabditis</taxon>
    </lineage>
</organism>
<evidence type="ECO:0000313" key="2">
    <source>
        <dbReference type="EMBL" id="CAP31896.2"/>
    </source>
</evidence>